<evidence type="ECO:0000256" key="1">
    <source>
        <dbReference type="SAM" id="MobiDB-lite"/>
    </source>
</evidence>
<dbReference type="GO" id="GO:0005874">
    <property type="term" value="C:microtubule"/>
    <property type="evidence" value="ECO:0007669"/>
    <property type="project" value="TreeGrafter"/>
</dbReference>
<feature type="domain" description="GED" evidence="2">
    <location>
        <begin position="399"/>
        <end position="490"/>
    </location>
</feature>
<proteinExistence type="predicted"/>
<dbReference type="AlphaFoldDB" id="A0A7S4BXB2"/>
<evidence type="ECO:0000313" key="3">
    <source>
        <dbReference type="EMBL" id="CAE0780142.1"/>
    </source>
</evidence>
<dbReference type="Gene3D" id="1.20.120.1240">
    <property type="entry name" value="Dynamin, middle domain"/>
    <property type="match status" value="1"/>
</dbReference>
<dbReference type="InterPro" id="IPR003130">
    <property type="entry name" value="GED"/>
</dbReference>
<dbReference type="GO" id="GO:0008017">
    <property type="term" value="F:microtubule binding"/>
    <property type="evidence" value="ECO:0007669"/>
    <property type="project" value="TreeGrafter"/>
</dbReference>
<protein>
    <recommendedName>
        <fullName evidence="2">GED domain-containing protein</fullName>
    </recommendedName>
</protein>
<name>A0A7S4BXB2_CHRCT</name>
<dbReference type="GO" id="GO:0005737">
    <property type="term" value="C:cytoplasm"/>
    <property type="evidence" value="ECO:0007669"/>
    <property type="project" value="TreeGrafter"/>
</dbReference>
<dbReference type="EMBL" id="HBIZ01051279">
    <property type="protein sequence ID" value="CAE0780142.1"/>
    <property type="molecule type" value="Transcribed_RNA"/>
</dbReference>
<dbReference type="GO" id="GO:0016020">
    <property type="term" value="C:membrane"/>
    <property type="evidence" value="ECO:0007669"/>
    <property type="project" value="TreeGrafter"/>
</dbReference>
<feature type="region of interest" description="Disordered" evidence="1">
    <location>
        <begin position="274"/>
        <end position="319"/>
    </location>
</feature>
<feature type="compositionally biased region" description="Polar residues" evidence="1">
    <location>
        <begin position="276"/>
        <end position="288"/>
    </location>
</feature>
<dbReference type="PROSITE" id="PS51388">
    <property type="entry name" value="GED"/>
    <property type="match status" value="1"/>
</dbReference>
<dbReference type="InterPro" id="IPR000375">
    <property type="entry name" value="Dynamin_stalk"/>
</dbReference>
<dbReference type="GO" id="GO:0003924">
    <property type="term" value="F:GTPase activity"/>
    <property type="evidence" value="ECO:0007669"/>
    <property type="project" value="InterPro"/>
</dbReference>
<evidence type="ECO:0000259" key="2">
    <source>
        <dbReference type="PROSITE" id="PS51388"/>
    </source>
</evidence>
<dbReference type="Pfam" id="PF02212">
    <property type="entry name" value="GED"/>
    <property type="match status" value="1"/>
</dbReference>
<dbReference type="PANTHER" id="PTHR11566:SF21">
    <property type="entry name" value="DYNAMIN RELATED PROTEIN 1, ISOFORM A"/>
    <property type="match status" value="1"/>
</dbReference>
<sequence length="492" mass="53266">MLTRAGIEAGRPKMAMQIAATRAAYHRALKAAVAGVAPLLKEYEEWEASVSGAAAKSVVAEVADLAQVSNRAGRERIARTVRSAARGHHQCAITHVQEIARDRGELYGGARINHLFRVEYFDELQNVDACAGLSDADISHAIRQATGPRAPLFVPGVAFEVLTRRQVAQLRPYALRAVEQVLAEMQAMVSACMPKQAARFSTLQKRITQCATRLLARHAAPTNSMVASLVDMELAYLNTSHPDFVGGGQAMRLVAQQMHSSANTRFQSAEMPINPFSESSTAKHGSVNSASGGASSLDLARPPELPQVEPRRSNSVGDESSSFLNSFFGNGRSRSSAVTAALAPPPAPTVGLSSCASGDVRGDGAGGSNSSLADSYAERHNGHFHCTPRTAPSREHLEAEIIRSLLVSYFGIVRKNLQDLVPKAIMHFLVNAARSEMQNNLVAELYREHELDSMFAEAEEVVEERQKCAEVVKALERALEVVRDLREARYDC</sequence>
<reference evidence="3" key="1">
    <citation type="submission" date="2021-01" db="EMBL/GenBank/DDBJ databases">
        <authorList>
            <person name="Corre E."/>
            <person name="Pelletier E."/>
            <person name="Niang G."/>
            <person name="Scheremetjew M."/>
            <person name="Finn R."/>
            <person name="Kale V."/>
            <person name="Holt S."/>
            <person name="Cochrane G."/>
            <person name="Meng A."/>
            <person name="Brown T."/>
            <person name="Cohen L."/>
        </authorList>
    </citation>
    <scope>NUCLEOTIDE SEQUENCE</scope>
    <source>
        <strain evidence="3">CCMP645</strain>
    </source>
</reference>
<dbReference type="PANTHER" id="PTHR11566">
    <property type="entry name" value="DYNAMIN"/>
    <property type="match status" value="1"/>
</dbReference>
<accession>A0A7S4BXB2</accession>
<gene>
    <name evidence="3" type="ORF">PCAR00345_LOCUS32781</name>
</gene>
<organism evidence="3">
    <name type="scientific">Chrysotila carterae</name>
    <name type="common">Marine alga</name>
    <name type="synonym">Syracosphaera carterae</name>
    <dbReference type="NCBI Taxonomy" id="13221"/>
    <lineage>
        <taxon>Eukaryota</taxon>
        <taxon>Haptista</taxon>
        <taxon>Haptophyta</taxon>
        <taxon>Prymnesiophyceae</taxon>
        <taxon>Isochrysidales</taxon>
        <taxon>Isochrysidaceae</taxon>
        <taxon>Chrysotila</taxon>
    </lineage>
</organism>
<dbReference type="InterPro" id="IPR022812">
    <property type="entry name" value="Dynamin"/>
</dbReference>
<dbReference type="InterPro" id="IPR020850">
    <property type="entry name" value="GED_dom"/>
</dbReference>
<dbReference type="GO" id="GO:0005525">
    <property type="term" value="F:GTP binding"/>
    <property type="evidence" value="ECO:0007669"/>
    <property type="project" value="InterPro"/>
</dbReference>
<dbReference type="SMART" id="SM00302">
    <property type="entry name" value="GED"/>
    <property type="match status" value="1"/>
</dbReference>
<dbReference type="Pfam" id="PF01031">
    <property type="entry name" value="Dynamin_M"/>
    <property type="match status" value="1"/>
</dbReference>